<sequence>MKTLHANLSKEFLSHRKDADWHNDTLWFLRKKRDYAKDQLREWEQLRQAASEIKRHTLSRLPHYLEKFEQQASQNGMKVKWAWDGQEVNVLVTKILRENNVTSVVKSKSMLTEECGLNHHLEKQGFEVVDTDLGERIVQLRQEQPSHIVVPAVHLRKEEVGKTFHQFLNTEVGNSDPSYLAEEARNSLRRDFIKAEAAVTGVNFGIATNGSVVVCTNEGNADLGVHSKKVIIHCMGIEKILPGLKELSVFTRLLARSAVGQPITIYTSHYKNPRQYTKEYIIIVNNLRTEIYKDEGFREALKCIRCGACMNTCPVYRRSGGHSYHHTVPGPIGSVLAPFYNKEKNKDLPFASTLCGSCNHVCPVKIDLAGLLYKWRQKLTKETSQAVEKTLGFKASTELLKNKTVYKMAGKCARLKISSFVLKSSYNPWNKGRKFTDLPKETFREWYKRSNHEE</sequence>
<keyword evidence="2" id="KW-0004">4Fe-4S</keyword>
<dbReference type="EMBL" id="CP069620">
    <property type="protein sequence ID" value="UZH56683.1"/>
    <property type="molecule type" value="Genomic_DNA"/>
</dbReference>
<evidence type="ECO:0000256" key="7">
    <source>
        <dbReference type="ARBA" id="ARBA00023014"/>
    </source>
</evidence>
<dbReference type="PANTHER" id="PTHR47153">
    <property type="entry name" value="LACTATE UTILIZATION PROTEIN B"/>
    <property type="match status" value="1"/>
</dbReference>
<dbReference type="Pfam" id="PF13183">
    <property type="entry name" value="Fer4_8"/>
    <property type="match status" value="1"/>
</dbReference>
<keyword evidence="10" id="KW-1185">Reference proteome</keyword>
<evidence type="ECO:0000259" key="8">
    <source>
        <dbReference type="PROSITE" id="PS51379"/>
    </source>
</evidence>
<feature type="domain" description="4Fe-4S ferredoxin-type" evidence="8">
    <location>
        <begin position="293"/>
        <end position="323"/>
    </location>
</feature>
<name>A0ABY6NW28_9FLAO</name>
<keyword evidence="6" id="KW-0408">Iron</keyword>
<dbReference type="Proteomes" id="UP001163981">
    <property type="component" value="Chromosome"/>
</dbReference>
<keyword evidence="7" id="KW-0411">Iron-sulfur</keyword>
<dbReference type="InterPro" id="IPR024185">
    <property type="entry name" value="FTHF_cligase-like_sf"/>
</dbReference>
<dbReference type="InterPro" id="IPR037171">
    <property type="entry name" value="NagB/RpiA_transferase-like"/>
</dbReference>
<evidence type="ECO:0000313" key="9">
    <source>
        <dbReference type="EMBL" id="UZH56683.1"/>
    </source>
</evidence>
<dbReference type="SUPFAM" id="SSF100950">
    <property type="entry name" value="NagB/RpiA/CoA transferase-like"/>
    <property type="match status" value="1"/>
</dbReference>
<dbReference type="SUPFAM" id="SSF46548">
    <property type="entry name" value="alpha-helical ferredoxin"/>
    <property type="match status" value="1"/>
</dbReference>
<keyword evidence="3" id="KW-0479">Metal-binding</keyword>
<dbReference type="InterPro" id="IPR004452">
    <property type="entry name" value="LutB/LldF"/>
</dbReference>
<keyword evidence="1" id="KW-0813">Transport</keyword>
<dbReference type="PROSITE" id="PS00198">
    <property type="entry name" value="4FE4S_FER_1"/>
    <property type="match status" value="1"/>
</dbReference>
<organism evidence="9 10">
    <name type="scientific">Salinimicrobium tongyeongense</name>
    <dbReference type="NCBI Taxonomy" id="2809707"/>
    <lineage>
        <taxon>Bacteria</taxon>
        <taxon>Pseudomonadati</taxon>
        <taxon>Bacteroidota</taxon>
        <taxon>Flavobacteriia</taxon>
        <taxon>Flavobacteriales</taxon>
        <taxon>Flavobacteriaceae</taxon>
        <taxon>Salinimicrobium</taxon>
    </lineage>
</organism>
<evidence type="ECO:0000256" key="6">
    <source>
        <dbReference type="ARBA" id="ARBA00023004"/>
    </source>
</evidence>
<dbReference type="Pfam" id="PF02589">
    <property type="entry name" value="LUD_dom"/>
    <property type="match status" value="1"/>
</dbReference>
<accession>A0ABY6NW28</accession>
<evidence type="ECO:0000256" key="5">
    <source>
        <dbReference type="ARBA" id="ARBA00022982"/>
    </source>
</evidence>
<dbReference type="InterPro" id="IPR017900">
    <property type="entry name" value="4Fe4S_Fe_S_CS"/>
</dbReference>
<evidence type="ECO:0000256" key="4">
    <source>
        <dbReference type="ARBA" id="ARBA00022737"/>
    </source>
</evidence>
<reference evidence="9" key="1">
    <citation type="submission" date="2021-02" db="EMBL/GenBank/DDBJ databases">
        <title>Salinimicrobium sp. nov. isolated from seawater in Tongyeong, Republic of Korea.</title>
        <authorList>
            <person name="Lee S.-J."/>
        </authorList>
    </citation>
    <scope>NUCLEOTIDE SEQUENCE</scope>
    <source>
        <strain evidence="9">HN-2-9-2</strain>
    </source>
</reference>
<dbReference type="InterPro" id="IPR003741">
    <property type="entry name" value="LUD_dom"/>
</dbReference>
<keyword evidence="4" id="KW-0677">Repeat</keyword>
<gene>
    <name evidence="9" type="ORF">JRG66_07470</name>
</gene>
<dbReference type="Gene3D" id="1.10.1060.10">
    <property type="entry name" value="Alpha-helical ferredoxin"/>
    <property type="match status" value="1"/>
</dbReference>
<evidence type="ECO:0000313" key="10">
    <source>
        <dbReference type="Proteomes" id="UP001163981"/>
    </source>
</evidence>
<evidence type="ECO:0000256" key="2">
    <source>
        <dbReference type="ARBA" id="ARBA00022485"/>
    </source>
</evidence>
<evidence type="ECO:0000256" key="1">
    <source>
        <dbReference type="ARBA" id="ARBA00022448"/>
    </source>
</evidence>
<dbReference type="InterPro" id="IPR009051">
    <property type="entry name" value="Helical_ferredxn"/>
</dbReference>
<dbReference type="PANTHER" id="PTHR47153:SF2">
    <property type="entry name" value="LACTATE UTILIZATION PROTEIN B"/>
    <property type="match status" value="1"/>
</dbReference>
<dbReference type="Gene3D" id="3.40.50.10420">
    <property type="entry name" value="NagB/RpiA/CoA transferase-like"/>
    <property type="match status" value="1"/>
</dbReference>
<proteinExistence type="predicted"/>
<keyword evidence="5" id="KW-0249">Electron transport</keyword>
<evidence type="ECO:0000256" key="3">
    <source>
        <dbReference type="ARBA" id="ARBA00022723"/>
    </source>
</evidence>
<dbReference type="InterPro" id="IPR017896">
    <property type="entry name" value="4Fe4S_Fe-S-bd"/>
</dbReference>
<dbReference type="PROSITE" id="PS51379">
    <property type="entry name" value="4FE4S_FER_2"/>
    <property type="match status" value="1"/>
</dbReference>
<dbReference type="RefSeq" id="WP_265165316.1">
    <property type="nucleotide sequence ID" value="NZ_CP069620.1"/>
</dbReference>
<protein>
    <submittedName>
        <fullName evidence="9">Lactate utilization protein</fullName>
    </submittedName>
</protein>